<evidence type="ECO:0000256" key="7">
    <source>
        <dbReference type="ARBA" id="ARBA00023242"/>
    </source>
</evidence>
<evidence type="ECO:0000256" key="9">
    <source>
        <dbReference type="RuleBase" id="RU364149"/>
    </source>
</evidence>
<dbReference type="InterPro" id="IPR048339">
    <property type="entry name" value="Mediator_Med16_C"/>
</dbReference>
<evidence type="ECO:0000256" key="6">
    <source>
        <dbReference type="ARBA" id="ARBA00023163"/>
    </source>
</evidence>
<dbReference type="OrthoDB" id="4139168at2759"/>
<evidence type="ECO:0000256" key="8">
    <source>
        <dbReference type="ARBA" id="ARBA00032015"/>
    </source>
</evidence>
<reference evidence="13" key="1">
    <citation type="submission" date="2016-05" db="EMBL/GenBank/DDBJ databases">
        <title>Comparative genomics of biotechnologically important yeasts.</title>
        <authorList>
            <consortium name="DOE Joint Genome Institute"/>
            <person name="Riley R."/>
            <person name="Haridas S."/>
            <person name="Wolfe K.H."/>
            <person name="Lopes M.R."/>
            <person name="Hittinger C.T."/>
            <person name="Goker M."/>
            <person name="Salamov A."/>
            <person name="Wisecaver J."/>
            <person name="Long T.M."/>
            <person name="Aerts A.L."/>
            <person name="Barry K."/>
            <person name="Choi C."/>
            <person name="Clum A."/>
            <person name="Coughlan A.Y."/>
            <person name="Deshpande S."/>
            <person name="Douglass A.P."/>
            <person name="Hanson S.J."/>
            <person name="Klenk H.-P."/>
            <person name="Labutti K."/>
            <person name="Lapidus A."/>
            <person name="Lindquist E."/>
            <person name="Lipzen A."/>
            <person name="Meier-Kolthoff J.P."/>
            <person name="Ohm R.A."/>
            <person name="Otillar R.P."/>
            <person name="Pangilinan J."/>
            <person name="Peng Y."/>
            <person name="Rokas A."/>
            <person name="Rosa C.A."/>
            <person name="Scheuner C."/>
            <person name="Sibirny A.A."/>
            <person name="Slot J.C."/>
            <person name="Stielow J.B."/>
            <person name="Sun H."/>
            <person name="Kurtzman C.P."/>
            <person name="Blackwell M."/>
            <person name="Grigoriev I.V."/>
            <person name="Jeffries T.W."/>
        </authorList>
    </citation>
    <scope>NUCLEOTIDE SEQUENCE [LARGE SCALE GENOMIC DNA]</scope>
    <source>
        <strain evidence="13">NRRL Y-2460</strain>
    </source>
</reference>
<evidence type="ECO:0000256" key="5">
    <source>
        <dbReference type="ARBA" id="ARBA00023159"/>
    </source>
</evidence>
<comment type="function">
    <text evidence="9">Component of the Mediator complex, a coactivator involved in the regulated transcription of nearly all RNA polymerase II-dependent genes. Mediator functions as a bridge to convey information from gene-specific regulatory proteins to the basal RNA polymerase II transcription machinery. Mediator is recruited to promoters by direct interactions with regulatory proteins and serves as a scaffold for the assembly of a functional preinitiation complex with RNA polymerase II and the general transcription factors.</text>
</comment>
<keyword evidence="5 9" id="KW-0010">Activator</keyword>
<dbReference type="STRING" id="669874.A0A1E4TPR1"/>
<dbReference type="EMBL" id="KV454017">
    <property type="protein sequence ID" value="ODV93740.1"/>
    <property type="molecule type" value="Genomic_DNA"/>
</dbReference>
<evidence type="ECO:0000256" key="1">
    <source>
        <dbReference type="ARBA" id="ARBA00004123"/>
    </source>
</evidence>
<comment type="similarity">
    <text evidence="2 9">Belongs to the Mediator complex subunit 16 family.</text>
</comment>
<evidence type="ECO:0000256" key="3">
    <source>
        <dbReference type="ARBA" id="ARBA00019614"/>
    </source>
</evidence>
<keyword evidence="4 9" id="KW-0805">Transcription regulation</keyword>
<sequence>MTIESIFGNVNAAVCQRYNFSNKISWSKNGFIAYASPDLASDCNLCLTYMECLDGHSYQLAPPFTYSVRPAAQEQAISNQINNPNFKIPPAPELVLVAYSQNSSELMVSDIMGNFTVFMSGASKNSPGHAPQILADSLNEFEIIYRDTPSGANSQSLPPQVQGNFFSDRLTFSEESPYRLLAFKWLNVDKPVIAEAPALRINTTPQTMVSTGCASAFGAANGDFVGNAYTYNINQYKSHGAMHPIPGKQACIGIRKNGEVCLWFQGEHGIDITRVSSFLEPLASSSSQTTDSNGSGEDGWISHASIGFQRNGTIIATIYCSVSQTLKSYKIIINWGYLINSAIQQQKIPNFVTPDALKDTVQLKIERILKENVNQIDPKTGLLQYLSHIEMISPNHITSTALDIFVVFETKSNSGTISTIYNYQIDENSTGFSNVFASINGNGEIVNNNVNSDAFSTNSINYKNIIRCSDSVLSIRSLNADTLISIAFKKGSVEFLDRATMKKIENNYVKPETNSSINFNNPSLSNSTNLELPQTIGSLLDAGFEFPKIDAEPLYVCVSPNISALVYMEPDSNILRLQCLRRSLVLNSSDSENFVPKKGYLLLTAVAFAYCHTVACFTGSFSTDLYATIQLEIERISKIASDEYTSKLKISIIEECHRAINFSLDYGREQTDKLLTNPPFQRMLSLQMTLGTGKSWERTKTGKIAWAMLNLRCCCFAITITLRALFHQIQRGINNSNPEEVRRRADNILANIGVIRWCMDFIILLNQEFVEINEQLVNDANSNKLLNDFIVIPLILGKVPRALLLFSIAGIKRIHEYIKKSIESSNVSKDITSLPSFEAAERLNSIILDSPIKLDVFEKFLLDTDNTLRNMKFDKVSSYAIEQKLICQAIVPAQYVEPVKKFCQIYFRIIKKEFNVADLFFYNVDWLKLNGYQDSNLKMNKMGGSHLDLEVILNHKHLTTSEEYHNNYMNPFVNKKSHEPLIDGLSKNIILGSNIKRCICCGAIKTGREDNVFNTISTNHWTSAFARTCFCSGNWV</sequence>
<proteinExistence type="inferred from homology"/>
<dbReference type="PANTHER" id="PTHR13224">
    <property type="entry name" value="THYROID HORMONE RECEPTOR-ASSOCIATED PROTEIN-RELATED"/>
    <property type="match status" value="1"/>
</dbReference>
<evidence type="ECO:0000313" key="12">
    <source>
        <dbReference type="EMBL" id="ODV93740.1"/>
    </source>
</evidence>
<feature type="non-terminal residue" evidence="12">
    <location>
        <position position="1036"/>
    </location>
</feature>
<dbReference type="AlphaFoldDB" id="A0A1E4TPR1"/>
<name>A0A1E4TPR1_PACTA</name>
<keyword evidence="13" id="KW-1185">Reference proteome</keyword>
<dbReference type="InterPro" id="IPR048338">
    <property type="entry name" value="Mediator_Med16"/>
</dbReference>
<comment type="subcellular location">
    <subcellularLocation>
        <location evidence="1 9">Nucleus</location>
    </subcellularLocation>
</comment>
<dbReference type="Pfam" id="PF20719">
    <property type="entry name" value="Med16_C"/>
    <property type="match status" value="1"/>
</dbReference>
<dbReference type="GO" id="GO:0045893">
    <property type="term" value="P:positive regulation of DNA-templated transcription"/>
    <property type="evidence" value="ECO:0007669"/>
    <property type="project" value="TreeGrafter"/>
</dbReference>
<protein>
    <recommendedName>
        <fullName evidence="3 9">Mediator of RNA polymerase II transcription subunit 16</fullName>
    </recommendedName>
    <alternativeName>
        <fullName evidence="8 9">Mediator complex subunit 16</fullName>
    </alternativeName>
</protein>
<feature type="domain" description="Mediator complex subunit Med16 N-terminal" evidence="10">
    <location>
        <begin position="179"/>
        <end position="549"/>
    </location>
</feature>
<comment type="subunit">
    <text evidence="9">Component of the Mediator complex.</text>
</comment>
<organism evidence="12 13">
    <name type="scientific">Pachysolen tannophilus NRRL Y-2460</name>
    <dbReference type="NCBI Taxonomy" id="669874"/>
    <lineage>
        <taxon>Eukaryota</taxon>
        <taxon>Fungi</taxon>
        <taxon>Dikarya</taxon>
        <taxon>Ascomycota</taxon>
        <taxon>Saccharomycotina</taxon>
        <taxon>Pichiomycetes</taxon>
        <taxon>Pachysolenaceae</taxon>
        <taxon>Pachysolen</taxon>
    </lineage>
</organism>
<keyword evidence="6 9" id="KW-0804">Transcription</keyword>
<dbReference type="PANTHER" id="PTHR13224:SF6">
    <property type="entry name" value="MEDIATOR OF RNA POLYMERASE II TRANSCRIPTION SUBUNIT 16"/>
    <property type="match status" value="1"/>
</dbReference>
<dbReference type="InterPro" id="IPR021665">
    <property type="entry name" value="Mediator_Med16_N"/>
</dbReference>
<keyword evidence="7 9" id="KW-0539">Nucleus</keyword>
<evidence type="ECO:0000259" key="10">
    <source>
        <dbReference type="Pfam" id="PF11635"/>
    </source>
</evidence>
<gene>
    <name evidence="9" type="primary">MED16</name>
    <name evidence="12" type="ORF">PACTADRAFT_51495</name>
</gene>
<evidence type="ECO:0000256" key="2">
    <source>
        <dbReference type="ARBA" id="ARBA00006543"/>
    </source>
</evidence>
<feature type="domain" description="Mediator complex subunit 16 C-terminal" evidence="11">
    <location>
        <begin position="909"/>
        <end position="1036"/>
    </location>
</feature>
<dbReference type="GO" id="GO:0016592">
    <property type="term" value="C:mediator complex"/>
    <property type="evidence" value="ECO:0007669"/>
    <property type="project" value="InterPro"/>
</dbReference>
<accession>A0A1E4TPR1</accession>
<dbReference type="Proteomes" id="UP000094236">
    <property type="component" value="Unassembled WGS sequence"/>
</dbReference>
<evidence type="ECO:0000313" key="13">
    <source>
        <dbReference type="Proteomes" id="UP000094236"/>
    </source>
</evidence>
<dbReference type="Pfam" id="PF11635">
    <property type="entry name" value="Med16_N"/>
    <property type="match status" value="1"/>
</dbReference>
<evidence type="ECO:0000256" key="4">
    <source>
        <dbReference type="ARBA" id="ARBA00023015"/>
    </source>
</evidence>
<evidence type="ECO:0000259" key="11">
    <source>
        <dbReference type="Pfam" id="PF20719"/>
    </source>
</evidence>